<dbReference type="Gene3D" id="3.80.10.10">
    <property type="entry name" value="Ribonuclease Inhibitor"/>
    <property type="match status" value="2"/>
</dbReference>
<dbReference type="Proteomes" id="UP000306102">
    <property type="component" value="Unassembled WGS sequence"/>
</dbReference>
<evidence type="ECO:0000313" key="8">
    <source>
        <dbReference type="EMBL" id="THG01125.1"/>
    </source>
</evidence>
<sequence length="665" mass="76349">MRFTSLRSLLVFVSTRSSMSLGKTFSKGFKLLGVLELELAPLYEFPPELTEMIHLRYLSLRSTMLRKLPESIGKLKKLEILDLKHCLMTCISSLPNGILKLKHLCQLRAYGYCFESSTMFASTYGMNLPGKIGELTNLQKLGNVEVNDNGDMLRELGKLTQLRRLGILKLTQENGMELCSSLENVFPEDYLIKRIKIIRLWVVERFVEEKPGLTAEEDVEDYLNELVSRSMIQVVQKDNFNRVRTCCVHDIMREIIQLKSRDISFAMILLNDRRMSTDEKIRRMSIHANCKEELPSDMRFTSLRSLLVFVSTRSSMSLGKTFFKGFKLLGVLELELAPLYEFPPELTEMIHLRYLSLRSTMLRKLPESIGKLKKLEILDLKHCLMTCISSLPNGILKLKHLCQLRAYGYCFESSTMFASTYGMNLPGKIGELTNLQKLGNVEVNDNGDMLRELGKLTQLRRLGILKLTQENGMELCSLEKLKHLTALYMVSISTTEPLHLNSLSSGPRFLQRLYLKYSLPTLPKWIASLQYLAKLVLQHSNLNDDPLKSLHGLPNLVVLELREAFVGEELCCNIGGYPRLKKLSLQQLSQLKCLRVEQGAMPGLRGLDIAACEKLEMVPLGIKHLRNLQRLMVWFMPWRFYQTIARPHGEDFWKVQHIQTIEAIY</sequence>
<protein>
    <recommendedName>
        <fullName evidence="7">Disease resistance R13L4/SHOC-2-like LRR domain-containing protein</fullName>
    </recommendedName>
</protein>
<dbReference type="Pfam" id="PF23598">
    <property type="entry name" value="LRR_14"/>
    <property type="match status" value="2"/>
</dbReference>
<keyword evidence="4" id="KW-0547">Nucleotide-binding</keyword>
<dbReference type="PANTHER" id="PTHR47186">
    <property type="entry name" value="LEUCINE-RICH REPEAT-CONTAINING PROTEIN 57"/>
    <property type="match status" value="1"/>
</dbReference>
<dbReference type="GO" id="GO:0006952">
    <property type="term" value="P:defense response"/>
    <property type="evidence" value="ECO:0007669"/>
    <property type="project" value="UniProtKB-KW"/>
</dbReference>
<feature type="domain" description="Disease resistance R13L4/SHOC-2-like LRR" evidence="7">
    <location>
        <begin position="303"/>
        <end position="635"/>
    </location>
</feature>
<evidence type="ECO:0000256" key="6">
    <source>
        <dbReference type="ARBA" id="ARBA00022840"/>
    </source>
</evidence>
<dbReference type="InterPro" id="IPR032675">
    <property type="entry name" value="LRR_dom_sf"/>
</dbReference>
<evidence type="ECO:0000259" key="7">
    <source>
        <dbReference type="Pfam" id="PF23598"/>
    </source>
</evidence>
<evidence type="ECO:0000256" key="3">
    <source>
        <dbReference type="ARBA" id="ARBA00022737"/>
    </source>
</evidence>
<evidence type="ECO:0000256" key="5">
    <source>
        <dbReference type="ARBA" id="ARBA00022821"/>
    </source>
</evidence>
<dbReference type="InterPro" id="IPR036388">
    <property type="entry name" value="WH-like_DNA-bd_sf"/>
</dbReference>
<evidence type="ECO:0000313" key="9">
    <source>
        <dbReference type="Proteomes" id="UP000306102"/>
    </source>
</evidence>
<name>A0A4S4DET3_CAMSN</name>
<dbReference type="STRING" id="542762.A0A4S4DET3"/>
<keyword evidence="3" id="KW-0677">Repeat</keyword>
<reference evidence="8 9" key="1">
    <citation type="journal article" date="2018" name="Proc. Natl. Acad. Sci. U.S.A.">
        <title>Draft genome sequence of Camellia sinensis var. sinensis provides insights into the evolution of the tea genome and tea quality.</title>
        <authorList>
            <person name="Wei C."/>
            <person name="Yang H."/>
            <person name="Wang S."/>
            <person name="Zhao J."/>
            <person name="Liu C."/>
            <person name="Gao L."/>
            <person name="Xia E."/>
            <person name="Lu Y."/>
            <person name="Tai Y."/>
            <person name="She G."/>
            <person name="Sun J."/>
            <person name="Cao H."/>
            <person name="Tong W."/>
            <person name="Gao Q."/>
            <person name="Li Y."/>
            <person name="Deng W."/>
            <person name="Jiang X."/>
            <person name="Wang W."/>
            <person name="Chen Q."/>
            <person name="Zhang S."/>
            <person name="Li H."/>
            <person name="Wu J."/>
            <person name="Wang P."/>
            <person name="Li P."/>
            <person name="Shi C."/>
            <person name="Zheng F."/>
            <person name="Jian J."/>
            <person name="Huang B."/>
            <person name="Shan D."/>
            <person name="Shi M."/>
            <person name="Fang C."/>
            <person name="Yue Y."/>
            <person name="Li F."/>
            <person name="Li D."/>
            <person name="Wei S."/>
            <person name="Han B."/>
            <person name="Jiang C."/>
            <person name="Yin Y."/>
            <person name="Xia T."/>
            <person name="Zhang Z."/>
            <person name="Bennetzen J.L."/>
            <person name="Zhao S."/>
            <person name="Wan X."/>
        </authorList>
    </citation>
    <scope>NUCLEOTIDE SEQUENCE [LARGE SCALE GENOMIC DNA]</scope>
    <source>
        <strain evidence="9">cv. Shuchazao</strain>
        <tissue evidence="8">Leaf</tissue>
    </source>
</reference>
<proteinExistence type="inferred from homology"/>
<dbReference type="GO" id="GO:0005524">
    <property type="term" value="F:ATP binding"/>
    <property type="evidence" value="ECO:0007669"/>
    <property type="project" value="UniProtKB-KW"/>
</dbReference>
<keyword evidence="2" id="KW-0433">Leucine-rich repeat</keyword>
<dbReference type="SUPFAM" id="SSF52058">
    <property type="entry name" value="L domain-like"/>
    <property type="match status" value="1"/>
</dbReference>
<dbReference type="FunFam" id="1.10.10.10:FF:000322">
    <property type="entry name" value="Probable disease resistance protein At1g63360"/>
    <property type="match status" value="1"/>
</dbReference>
<dbReference type="SUPFAM" id="SSF52047">
    <property type="entry name" value="RNI-like"/>
    <property type="match status" value="1"/>
</dbReference>
<feature type="domain" description="Disease resistance R13L4/SHOC-2-like LRR" evidence="7">
    <location>
        <begin position="6"/>
        <end position="185"/>
    </location>
</feature>
<organism evidence="8 9">
    <name type="scientific">Camellia sinensis var. sinensis</name>
    <name type="common">China tea</name>
    <dbReference type="NCBI Taxonomy" id="542762"/>
    <lineage>
        <taxon>Eukaryota</taxon>
        <taxon>Viridiplantae</taxon>
        <taxon>Streptophyta</taxon>
        <taxon>Embryophyta</taxon>
        <taxon>Tracheophyta</taxon>
        <taxon>Spermatophyta</taxon>
        <taxon>Magnoliopsida</taxon>
        <taxon>eudicotyledons</taxon>
        <taxon>Gunneridae</taxon>
        <taxon>Pentapetalae</taxon>
        <taxon>asterids</taxon>
        <taxon>Ericales</taxon>
        <taxon>Theaceae</taxon>
        <taxon>Camellia</taxon>
    </lineage>
</organism>
<evidence type="ECO:0000256" key="4">
    <source>
        <dbReference type="ARBA" id="ARBA00022741"/>
    </source>
</evidence>
<evidence type="ECO:0000256" key="2">
    <source>
        <dbReference type="ARBA" id="ARBA00022614"/>
    </source>
</evidence>
<gene>
    <name evidence="8" type="ORF">TEA_025901</name>
</gene>
<comment type="caution">
    <text evidence="8">The sequence shown here is derived from an EMBL/GenBank/DDBJ whole genome shotgun (WGS) entry which is preliminary data.</text>
</comment>
<dbReference type="Gene3D" id="1.10.10.10">
    <property type="entry name" value="Winged helix-like DNA-binding domain superfamily/Winged helix DNA-binding domain"/>
    <property type="match status" value="1"/>
</dbReference>
<keyword evidence="5" id="KW-0611">Plant defense</keyword>
<keyword evidence="6" id="KW-0067">ATP-binding</keyword>
<comment type="similarity">
    <text evidence="1">Belongs to the disease resistance NB-LRR family.</text>
</comment>
<dbReference type="PANTHER" id="PTHR47186:SF57">
    <property type="entry name" value="OS02G0478300 PROTEIN"/>
    <property type="match status" value="1"/>
</dbReference>
<keyword evidence="9" id="KW-1185">Reference proteome</keyword>
<evidence type="ECO:0000256" key="1">
    <source>
        <dbReference type="ARBA" id="ARBA00008894"/>
    </source>
</evidence>
<accession>A0A4S4DET3</accession>
<dbReference type="InterPro" id="IPR055414">
    <property type="entry name" value="LRR_R13L4/SHOC2-like"/>
</dbReference>
<dbReference type="EMBL" id="SDRB02011500">
    <property type="protein sequence ID" value="THG01125.1"/>
    <property type="molecule type" value="Genomic_DNA"/>
</dbReference>
<dbReference type="AlphaFoldDB" id="A0A4S4DET3"/>